<dbReference type="AlphaFoldDB" id="A0A7S9E0U2"/>
<evidence type="ECO:0000313" key="1">
    <source>
        <dbReference type="EMBL" id="QPG07233.1"/>
    </source>
</evidence>
<reference evidence="1 2" key="1">
    <citation type="submission" date="2020-11" db="EMBL/GenBank/DDBJ databases">
        <title>Complete genome sequence for Salinimonas sp. strain G2-b.</title>
        <authorList>
            <person name="Park S.-J."/>
        </authorList>
    </citation>
    <scope>NUCLEOTIDE SEQUENCE [LARGE SCALE GENOMIC DNA]</scope>
    <source>
        <strain evidence="1 2">G2-b</strain>
    </source>
</reference>
<dbReference type="InterPro" id="IPR036188">
    <property type="entry name" value="FAD/NAD-bd_sf"/>
</dbReference>
<organism evidence="1 2">
    <name type="scientific">Salinimonas marina</name>
    <dbReference type="NCBI Taxonomy" id="2785918"/>
    <lineage>
        <taxon>Bacteria</taxon>
        <taxon>Pseudomonadati</taxon>
        <taxon>Pseudomonadota</taxon>
        <taxon>Gammaproteobacteria</taxon>
        <taxon>Alteromonadales</taxon>
        <taxon>Alteromonadaceae</taxon>
        <taxon>Alteromonas/Salinimonas group</taxon>
        <taxon>Salinimonas</taxon>
    </lineage>
</organism>
<dbReference type="Pfam" id="PF04820">
    <property type="entry name" value="Trp_halogenase"/>
    <property type="match status" value="1"/>
</dbReference>
<protein>
    <submittedName>
        <fullName evidence="1">Tryptophan 7-halogenase</fullName>
    </submittedName>
</protein>
<accession>A0A7S9E0U2</accession>
<gene>
    <name evidence="1" type="ORF">IT774_13205</name>
</gene>
<name>A0A7S9E0U2_9ALTE</name>
<proteinExistence type="predicted"/>
<dbReference type="GO" id="GO:0004497">
    <property type="term" value="F:monooxygenase activity"/>
    <property type="evidence" value="ECO:0007669"/>
    <property type="project" value="InterPro"/>
</dbReference>
<evidence type="ECO:0000313" key="2">
    <source>
        <dbReference type="Proteomes" id="UP000595095"/>
    </source>
</evidence>
<dbReference type="Gene3D" id="3.50.50.60">
    <property type="entry name" value="FAD/NAD(P)-binding domain"/>
    <property type="match status" value="1"/>
</dbReference>
<dbReference type="KEGG" id="smaa:IT774_13205"/>
<keyword evidence="2" id="KW-1185">Reference proteome</keyword>
<sequence length="116" mass="13561">MTTQRWQEIIDFLKLHYALNKRTDSRYWCDHRQPHSSPSSLRDNLTVWQTQPPWIYDSLAKHELFSAASQQYVLYGMGYATTQHTDAAQAMRLFENTERQAGKLLAGLPGLRTYLQ</sequence>
<dbReference type="InterPro" id="IPR006905">
    <property type="entry name" value="Flavin_halogenase"/>
</dbReference>
<dbReference type="EMBL" id="CP064795">
    <property type="protein sequence ID" value="QPG07233.1"/>
    <property type="molecule type" value="Genomic_DNA"/>
</dbReference>
<dbReference type="Proteomes" id="UP000595095">
    <property type="component" value="Chromosome"/>
</dbReference>